<keyword evidence="4" id="KW-0444">Lipid biosynthesis</keyword>
<keyword evidence="5 20" id="KW-0808">Transferase</keyword>
<dbReference type="PANTHER" id="PTHR34299">
    <property type="entry name" value="DIACYLGLYCEROL KINASE"/>
    <property type="match status" value="1"/>
</dbReference>
<evidence type="ECO:0000256" key="1">
    <source>
        <dbReference type="ARBA" id="ARBA00004651"/>
    </source>
</evidence>
<keyword evidence="3" id="KW-1003">Cell membrane</keyword>
<evidence type="ECO:0000256" key="7">
    <source>
        <dbReference type="ARBA" id="ARBA00022741"/>
    </source>
</evidence>
<keyword evidence="18" id="KW-0479">Metal-binding</keyword>
<keyword evidence="11" id="KW-0443">Lipid metabolism</keyword>
<evidence type="ECO:0000256" key="5">
    <source>
        <dbReference type="ARBA" id="ARBA00022679"/>
    </source>
</evidence>
<organism evidence="20 21">
    <name type="scientific">Pediococcus damnosus</name>
    <dbReference type="NCBI Taxonomy" id="51663"/>
    <lineage>
        <taxon>Bacteria</taxon>
        <taxon>Bacillati</taxon>
        <taxon>Bacillota</taxon>
        <taxon>Bacilli</taxon>
        <taxon>Lactobacillales</taxon>
        <taxon>Lactobacillaceae</taxon>
        <taxon>Pediococcus</taxon>
    </lineage>
</organism>
<evidence type="ECO:0000256" key="19">
    <source>
        <dbReference type="SAM" id="Phobius"/>
    </source>
</evidence>
<dbReference type="InterPro" id="IPR033717">
    <property type="entry name" value="UDPK"/>
</dbReference>
<keyword evidence="12 19" id="KW-0472">Membrane</keyword>
<comment type="subcellular location">
    <subcellularLocation>
        <location evidence="1">Cell membrane</location>
        <topology evidence="1">Multi-pass membrane protein</topology>
    </subcellularLocation>
</comment>
<evidence type="ECO:0000256" key="9">
    <source>
        <dbReference type="ARBA" id="ARBA00022840"/>
    </source>
</evidence>
<reference evidence="20 21" key="1">
    <citation type="journal article" date="2016" name="PLoS ONE">
        <title>The Identification of Novel Diagnostic Marker Genes for the Detection of Beer Spoiling Pediococcus damnosus Strains Using the BlAst Diagnostic Gene findEr.</title>
        <authorList>
            <person name="Behr J."/>
            <person name="Geissler A.J."/>
            <person name="Schmid J."/>
            <person name="Zehe A."/>
            <person name="Vogel R.F."/>
        </authorList>
    </citation>
    <scope>NUCLEOTIDE SEQUENCE [LARGE SCALE GENOMIC DNA]</scope>
    <source>
        <strain evidence="20 21">TMW 2.1533</strain>
    </source>
</reference>
<evidence type="ECO:0000256" key="12">
    <source>
        <dbReference type="ARBA" id="ARBA00023136"/>
    </source>
</evidence>
<feature type="binding site" evidence="16">
    <location>
        <position position="39"/>
    </location>
    <ligand>
        <name>substrate</name>
    </ligand>
</feature>
<evidence type="ECO:0000313" key="20">
    <source>
        <dbReference type="EMBL" id="AMV62054.1"/>
    </source>
</evidence>
<dbReference type="CDD" id="cd14265">
    <property type="entry name" value="UDPK_IM_like"/>
    <property type="match status" value="1"/>
</dbReference>
<evidence type="ECO:0000313" key="21">
    <source>
        <dbReference type="Proteomes" id="UP000076405"/>
    </source>
</evidence>
<evidence type="ECO:0000256" key="17">
    <source>
        <dbReference type="PIRSR" id="PIRSR600829-3"/>
    </source>
</evidence>
<evidence type="ECO:0000256" key="15">
    <source>
        <dbReference type="PIRSR" id="PIRSR600829-1"/>
    </source>
</evidence>
<keyword evidence="8 20" id="KW-0418">Kinase</keyword>
<accession>A0AAC9B0E7</accession>
<dbReference type="Pfam" id="PF01219">
    <property type="entry name" value="DAGK_prokar"/>
    <property type="match status" value="1"/>
</dbReference>
<evidence type="ECO:0000256" key="4">
    <source>
        <dbReference type="ARBA" id="ARBA00022516"/>
    </source>
</evidence>
<keyword evidence="13" id="KW-0594">Phospholipid biosynthesis</keyword>
<dbReference type="Gene3D" id="1.10.287.3610">
    <property type="match status" value="1"/>
</dbReference>
<dbReference type="InterPro" id="IPR036945">
    <property type="entry name" value="DAGK_sf"/>
</dbReference>
<keyword evidence="6 19" id="KW-0812">Transmembrane</keyword>
<keyword evidence="9 17" id="KW-0067">ATP-binding</keyword>
<dbReference type="PANTHER" id="PTHR34299:SF1">
    <property type="entry name" value="DIACYLGLYCEROL KINASE"/>
    <property type="match status" value="1"/>
</dbReference>
<evidence type="ECO:0000256" key="18">
    <source>
        <dbReference type="PIRSR" id="PIRSR600829-4"/>
    </source>
</evidence>
<feature type="transmembrane region" description="Helical" evidence="19">
    <location>
        <begin position="25"/>
        <end position="45"/>
    </location>
</feature>
<dbReference type="GO" id="GO:0005886">
    <property type="term" value="C:plasma membrane"/>
    <property type="evidence" value="ECO:0007669"/>
    <property type="project" value="UniProtKB-SubCell"/>
</dbReference>
<dbReference type="GO" id="GO:0005524">
    <property type="term" value="F:ATP binding"/>
    <property type="evidence" value="ECO:0007669"/>
    <property type="project" value="UniProtKB-KW"/>
</dbReference>
<proteinExistence type="inferred from homology"/>
<name>A0AAC9B0E7_9LACO</name>
<dbReference type="Proteomes" id="UP000076405">
    <property type="component" value="Chromosome"/>
</dbReference>
<evidence type="ECO:0000256" key="8">
    <source>
        <dbReference type="ARBA" id="ARBA00022777"/>
    </source>
</evidence>
<evidence type="ECO:0000256" key="16">
    <source>
        <dbReference type="PIRSR" id="PIRSR600829-2"/>
    </source>
</evidence>
<protein>
    <submittedName>
        <fullName evidence="20">Diacylglycerol kinase</fullName>
        <ecNumber evidence="20">2.7.1.107</ecNumber>
    </submittedName>
</protein>
<evidence type="ECO:0000256" key="11">
    <source>
        <dbReference type="ARBA" id="ARBA00023098"/>
    </source>
</evidence>
<feature type="transmembrane region" description="Helical" evidence="19">
    <location>
        <begin position="66"/>
        <end position="92"/>
    </location>
</feature>
<gene>
    <name evidence="20" type="ORF">ADU70_0554</name>
</gene>
<keyword evidence="14" id="KW-1208">Phospholipid metabolism</keyword>
<keyword evidence="18" id="KW-0460">Magnesium</keyword>
<feature type="binding site" evidence="18">
    <location>
        <position position="46"/>
    </location>
    <ligand>
        <name>a divalent metal cation</name>
        <dbReference type="ChEBI" id="CHEBI:60240"/>
    </ligand>
</feature>
<evidence type="ECO:0000256" key="13">
    <source>
        <dbReference type="ARBA" id="ARBA00023209"/>
    </source>
</evidence>
<evidence type="ECO:0000256" key="14">
    <source>
        <dbReference type="ARBA" id="ARBA00023264"/>
    </source>
</evidence>
<comment type="similarity">
    <text evidence="2">Belongs to the bacterial diacylglycerol kinase family.</text>
</comment>
<evidence type="ECO:0000256" key="2">
    <source>
        <dbReference type="ARBA" id="ARBA00005967"/>
    </source>
</evidence>
<keyword evidence="7 17" id="KW-0547">Nucleotide-binding</keyword>
<dbReference type="InterPro" id="IPR000829">
    <property type="entry name" value="DAGK"/>
</dbReference>
<evidence type="ECO:0000256" key="6">
    <source>
        <dbReference type="ARBA" id="ARBA00022692"/>
    </source>
</evidence>
<evidence type="ECO:0000256" key="3">
    <source>
        <dbReference type="ARBA" id="ARBA00022475"/>
    </source>
</evidence>
<comment type="cofactor">
    <cofactor evidence="18">
        <name>Mg(2+)</name>
        <dbReference type="ChEBI" id="CHEBI:18420"/>
    </cofactor>
    <text evidence="18">Mn(2+), Zn(2+), Cd(2+) and Co(2+) support activity to lesser extents.</text>
</comment>
<dbReference type="EMBL" id="CP012275">
    <property type="protein sequence ID" value="AMV62054.1"/>
    <property type="molecule type" value="Genomic_DNA"/>
</dbReference>
<dbReference type="GO" id="GO:0008654">
    <property type="term" value="P:phospholipid biosynthetic process"/>
    <property type="evidence" value="ECO:0007669"/>
    <property type="project" value="UniProtKB-KW"/>
</dbReference>
<sequence>MRIHIFLAVLAIIVAAVLQISRLEWYWIIACIGAVLITETFNTIAENLVDLITEKNYSELGKHIKDMAAGAVLICALFSAFIGVCIFMPKIWNLIFH</sequence>
<feature type="binding site" evidence="17">
    <location>
        <begin position="65"/>
        <end position="66"/>
    </location>
    <ligand>
        <name>ATP</name>
        <dbReference type="ChEBI" id="CHEBI:30616"/>
    </ligand>
</feature>
<dbReference type="GO" id="GO:0046872">
    <property type="term" value="F:metal ion binding"/>
    <property type="evidence" value="ECO:0007669"/>
    <property type="project" value="UniProtKB-KW"/>
</dbReference>
<keyword evidence="10 19" id="KW-1133">Transmembrane helix</keyword>
<feature type="active site" description="Proton acceptor" evidence="15">
    <location>
        <position position="39"/>
    </location>
</feature>
<dbReference type="GO" id="GO:0004143">
    <property type="term" value="F:ATP-dependent diacylglycerol kinase activity"/>
    <property type="evidence" value="ECO:0007669"/>
    <property type="project" value="UniProtKB-EC"/>
</dbReference>
<feature type="binding site" evidence="17">
    <location>
        <position position="46"/>
    </location>
    <ligand>
        <name>ATP</name>
        <dbReference type="ChEBI" id="CHEBI:30616"/>
    </ligand>
</feature>
<dbReference type="EC" id="2.7.1.107" evidence="20"/>
<evidence type="ECO:0000256" key="10">
    <source>
        <dbReference type="ARBA" id="ARBA00022989"/>
    </source>
</evidence>
<dbReference type="AlphaFoldDB" id="A0AAC9B0E7"/>